<proteinExistence type="predicted"/>
<dbReference type="PANTHER" id="PTHR43476">
    <property type="entry name" value="3-(3-HYDROXY-PHENYL)PROPIONATE/3-HYDROXYCINNAMIC ACID HYDROXYLASE"/>
    <property type="match status" value="1"/>
</dbReference>
<keyword evidence="1" id="KW-0560">Oxidoreductase</keyword>
<evidence type="ECO:0000259" key="2">
    <source>
        <dbReference type="Pfam" id="PF01494"/>
    </source>
</evidence>
<protein>
    <submittedName>
        <fullName evidence="3">FAD-dependent monooxygenase</fullName>
    </submittedName>
</protein>
<comment type="caution">
    <text evidence="3">The sequence shown here is derived from an EMBL/GenBank/DDBJ whole genome shotgun (WGS) entry which is preliminary data.</text>
</comment>
<keyword evidence="3" id="KW-0503">Monooxygenase</keyword>
<accession>A0ABS6H4S6</accession>
<evidence type="ECO:0000313" key="4">
    <source>
        <dbReference type="Proteomes" id="UP000689967"/>
    </source>
</evidence>
<dbReference type="InterPro" id="IPR002938">
    <property type="entry name" value="FAD-bd"/>
</dbReference>
<dbReference type="EMBL" id="JAERQM010000001">
    <property type="protein sequence ID" value="MBU8543013.1"/>
    <property type="molecule type" value="Genomic_DNA"/>
</dbReference>
<dbReference type="GO" id="GO:0004497">
    <property type="term" value="F:monooxygenase activity"/>
    <property type="evidence" value="ECO:0007669"/>
    <property type="project" value="UniProtKB-KW"/>
</dbReference>
<evidence type="ECO:0000256" key="1">
    <source>
        <dbReference type="ARBA" id="ARBA00023002"/>
    </source>
</evidence>
<organism evidence="3 4">
    <name type="scientific">Falsiroseomonas oleicola</name>
    <dbReference type="NCBI Taxonomy" id="2801474"/>
    <lineage>
        <taxon>Bacteria</taxon>
        <taxon>Pseudomonadati</taxon>
        <taxon>Pseudomonadota</taxon>
        <taxon>Alphaproteobacteria</taxon>
        <taxon>Acetobacterales</taxon>
        <taxon>Roseomonadaceae</taxon>
        <taxon>Falsiroseomonas</taxon>
    </lineage>
</organism>
<gene>
    <name evidence="3" type="ORF">JJQ90_04815</name>
</gene>
<evidence type="ECO:0000313" key="3">
    <source>
        <dbReference type="EMBL" id="MBU8543013.1"/>
    </source>
</evidence>
<dbReference type="InterPro" id="IPR050631">
    <property type="entry name" value="PheA/TfdB_FAD_monoxygenase"/>
</dbReference>
<dbReference type="Pfam" id="PF01494">
    <property type="entry name" value="FAD_binding_3"/>
    <property type="match status" value="1"/>
</dbReference>
<keyword evidence="4" id="KW-1185">Reference proteome</keyword>
<feature type="domain" description="FAD-binding" evidence="2">
    <location>
        <begin position="6"/>
        <end position="345"/>
    </location>
</feature>
<dbReference type="PANTHER" id="PTHR43476:SF3">
    <property type="entry name" value="FAD-BINDING MONOOXYGENASE"/>
    <property type="match status" value="1"/>
</dbReference>
<reference evidence="3 4" key="1">
    <citation type="submission" date="2021-01" db="EMBL/GenBank/DDBJ databases">
        <title>Roseomonas sp. nov, a bacterium isolated from an oil production mixture in Yumen Oilfield.</title>
        <authorList>
            <person name="Wu D."/>
        </authorList>
    </citation>
    <scope>NUCLEOTIDE SEQUENCE [LARGE SCALE GENOMIC DNA]</scope>
    <source>
        <strain evidence="3 4">ROY-5-3</strain>
    </source>
</reference>
<sequence length="399" mass="44209">MAKPSPVLIAGAGPVGMVAAAYLAGEGIPVTVVEQARELPSDLRASTFHPPTLDMLGKFGVVDSLIEQGLVCPNWQFRDRATGPIATFDMGVLSADTDHPYRLQCEQWRLTQMLRDRMAANPEVTFIYDARATDVTQDADGVTLTIERADGSTEKLAGSYLIGADGARSAVRRAVGTEFRGQTIPEIFLSMSTTFPFHEAIPDLADISYISDPQEWFVLLRTASLWRVLFPTDPEETEEQMTAPARMNERLQAVVPNPAGYEVVHRTGYRVHERVVDDYVHGRVFLAGDAAHINNPLGGMGMNGGIHDAFNLAEKLTAVWKGADLASMGRYQRQRRKVALDVVQQQALRNRQILNQRDPEARRAYHDELRATVADPARHRAYLLRSSMIQSLRDLESVA</sequence>
<name>A0ABS6H4S6_9PROT</name>
<dbReference type="RefSeq" id="WP_216873306.1">
    <property type="nucleotide sequence ID" value="NZ_JAERQM010000001.1"/>
</dbReference>
<dbReference type="Proteomes" id="UP000689967">
    <property type="component" value="Unassembled WGS sequence"/>
</dbReference>